<dbReference type="Proteomes" id="UP001189429">
    <property type="component" value="Unassembled WGS sequence"/>
</dbReference>
<dbReference type="EMBL" id="CAUYUJ010015486">
    <property type="protein sequence ID" value="CAK0854537.1"/>
    <property type="molecule type" value="Genomic_DNA"/>
</dbReference>
<evidence type="ECO:0000313" key="2">
    <source>
        <dbReference type="EMBL" id="CAK0854537.1"/>
    </source>
</evidence>
<feature type="region of interest" description="Disordered" evidence="1">
    <location>
        <begin position="27"/>
        <end position="56"/>
    </location>
</feature>
<proteinExistence type="predicted"/>
<feature type="non-terminal residue" evidence="2">
    <location>
        <position position="56"/>
    </location>
</feature>
<evidence type="ECO:0000256" key="1">
    <source>
        <dbReference type="SAM" id="MobiDB-lite"/>
    </source>
</evidence>
<reference evidence="2" key="1">
    <citation type="submission" date="2023-10" db="EMBL/GenBank/DDBJ databases">
        <authorList>
            <person name="Chen Y."/>
            <person name="Shah S."/>
            <person name="Dougan E. K."/>
            <person name="Thang M."/>
            <person name="Chan C."/>
        </authorList>
    </citation>
    <scope>NUCLEOTIDE SEQUENCE [LARGE SCALE GENOMIC DNA]</scope>
</reference>
<evidence type="ECO:0000313" key="3">
    <source>
        <dbReference type="Proteomes" id="UP001189429"/>
    </source>
</evidence>
<name>A0ABN9U792_9DINO</name>
<organism evidence="2 3">
    <name type="scientific">Prorocentrum cordatum</name>
    <dbReference type="NCBI Taxonomy" id="2364126"/>
    <lineage>
        <taxon>Eukaryota</taxon>
        <taxon>Sar</taxon>
        <taxon>Alveolata</taxon>
        <taxon>Dinophyceae</taxon>
        <taxon>Prorocentrales</taxon>
        <taxon>Prorocentraceae</taxon>
        <taxon>Prorocentrum</taxon>
    </lineage>
</organism>
<comment type="caution">
    <text evidence="2">The sequence shown here is derived from an EMBL/GenBank/DDBJ whole genome shotgun (WGS) entry which is preliminary data.</text>
</comment>
<protein>
    <submittedName>
        <fullName evidence="2">Uncharacterized protein</fullName>
    </submittedName>
</protein>
<gene>
    <name evidence="2" type="ORF">PCOR1329_LOCUS45605</name>
</gene>
<accession>A0ABN9U792</accession>
<sequence>VATSRCWRTRARASAATGRCSGRGALRCPSRTRAGRSRRGRRRPTPFTRSCAGCTA</sequence>
<feature type="compositionally biased region" description="Basic residues" evidence="1">
    <location>
        <begin position="33"/>
        <end position="44"/>
    </location>
</feature>
<keyword evidence="3" id="KW-1185">Reference proteome</keyword>
<feature type="non-terminal residue" evidence="2">
    <location>
        <position position="1"/>
    </location>
</feature>